<dbReference type="InterPro" id="IPR004274">
    <property type="entry name" value="FCP1_dom"/>
</dbReference>
<reference evidence="10" key="1">
    <citation type="journal article" date="2020" name="bioRxiv">
        <title>Comparative genomics of Chlamydomonas.</title>
        <authorList>
            <person name="Craig R.J."/>
            <person name="Hasan A.R."/>
            <person name="Ness R.W."/>
            <person name="Keightley P.D."/>
        </authorList>
    </citation>
    <scope>NUCLEOTIDE SEQUENCE</scope>
    <source>
        <strain evidence="10">CCAP 11/70</strain>
    </source>
</reference>
<keyword evidence="3" id="KW-0378">Hydrolase</keyword>
<name>A0A835XJK5_9CHLO</name>
<dbReference type="Proteomes" id="UP000612055">
    <property type="component" value="Unassembled WGS sequence"/>
</dbReference>
<feature type="compositionally biased region" description="Gly residues" evidence="7">
    <location>
        <begin position="108"/>
        <end position="123"/>
    </location>
</feature>
<dbReference type="OrthoDB" id="10249888at2759"/>
<evidence type="ECO:0000256" key="7">
    <source>
        <dbReference type="SAM" id="MobiDB-lite"/>
    </source>
</evidence>
<accession>A0A835XJK5</accession>
<evidence type="ECO:0000313" key="10">
    <source>
        <dbReference type="EMBL" id="KAG2484634.1"/>
    </source>
</evidence>
<dbReference type="Pfam" id="PF03031">
    <property type="entry name" value="NIF"/>
    <property type="match status" value="1"/>
</dbReference>
<protein>
    <recommendedName>
        <fullName evidence="2">protein-serine/threonine phosphatase</fullName>
        <ecNumber evidence="2">3.1.3.16</ecNumber>
    </recommendedName>
</protein>
<feature type="domain" description="FCP1 homology" evidence="9">
    <location>
        <begin position="211"/>
        <end position="386"/>
    </location>
</feature>
<evidence type="ECO:0000256" key="2">
    <source>
        <dbReference type="ARBA" id="ARBA00013081"/>
    </source>
</evidence>
<dbReference type="PROSITE" id="PS50969">
    <property type="entry name" value="FCP1"/>
    <property type="match status" value="1"/>
</dbReference>
<feature type="compositionally biased region" description="Acidic residues" evidence="7">
    <location>
        <begin position="19"/>
        <end position="37"/>
    </location>
</feature>
<sequence length="615" mass="64032">MESPSSSQDDEALAAAFDGEFEEEHGEADDAAEEPQPEADRIDLGEDGGSAGSDLDLDDLAEEGYKEVEELEREAGITHRPAKRQRRVTFASDEPGSPGAGPSSPGAGPSGSGPSGGMAGAGGKPSAAAAAACLHPVWVFGLCGVCGVSKEDLEQRAGDAYGHYLTPGGGGGPPAAGAGAVRLKHLHASKEVEISQGEAERVRRGAVSRLLSRKRLILILDLDHTLLNSVHMAEVGPDVEGQLAEVMRREEEANMGPRRLLHCLADKKLWTKLRPGVFEFLEGLREVYEMHIYTMGDKTYAAEVRRLLDPAGRLFSSVVAKDHSTTQTAKHLDVLLSADELALVLDDTEAVWPGHRRNLLQIERYHFFPSDLRKWRTDGTALLEQGRDESATAGALATHMRVLRAVHARFFSQDDPSLPPLEQRDVRLVLAELKAKILTGCRITFSRCWAQDKNPRSEPLWQMAEGLGATCLPAYDPHETTHVVAAAGGTAKVHQARSAGKAVVTPSWLQGCAFRWERLPEADFPVSEPGAGGEGRGVSGSGGGSGHGRSAGGGGAPGGGGGGAGGGRDGRLLSAEEELKLAIAAAGGGGGGGAAGGSGSQGPGNGGTGGAKAAG</sequence>
<dbReference type="EMBL" id="JAEHOE010000146">
    <property type="protein sequence ID" value="KAG2484634.1"/>
    <property type="molecule type" value="Genomic_DNA"/>
</dbReference>
<evidence type="ECO:0000259" key="8">
    <source>
        <dbReference type="PROSITE" id="PS50172"/>
    </source>
</evidence>
<evidence type="ECO:0000313" key="11">
    <source>
        <dbReference type="Proteomes" id="UP000612055"/>
    </source>
</evidence>
<dbReference type="AlphaFoldDB" id="A0A835XJK5"/>
<evidence type="ECO:0000259" key="9">
    <source>
        <dbReference type="PROSITE" id="PS50969"/>
    </source>
</evidence>
<keyword evidence="4" id="KW-0539">Nucleus</keyword>
<organism evidence="10 11">
    <name type="scientific">Edaphochlamys debaryana</name>
    <dbReference type="NCBI Taxonomy" id="47281"/>
    <lineage>
        <taxon>Eukaryota</taxon>
        <taxon>Viridiplantae</taxon>
        <taxon>Chlorophyta</taxon>
        <taxon>core chlorophytes</taxon>
        <taxon>Chlorophyceae</taxon>
        <taxon>CS clade</taxon>
        <taxon>Chlamydomonadales</taxon>
        <taxon>Chlamydomonadales incertae sedis</taxon>
        <taxon>Edaphochlamys</taxon>
    </lineage>
</organism>
<dbReference type="EC" id="3.1.3.16" evidence="2"/>
<proteinExistence type="predicted"/>
<dbReference type="Gene3D" id="3.40.50.1000">
    <property type="entry name" value="HAD superfamily/HAD-like"/>
    <property type="match status" value="1"/>
</dbReference>
<feature type="domain" description="BRCT" evidence="8">
    <location>
        <begin position="433"/>
        <end position="526"/>
    </location>
</feature>
<feature type="compositionally biased region" description="Basic and acidic residues" evidence="7">
    <location>
        <begin position="63"/>
        <end position="77"/>
    </location>
</feature>
<dbReference type="SUPFAM" id="SSF56784">
    <property type="entry name" value="HAD-like"/>
    <property type="match status" value="1"/>
</dbReference>
<feature type="region of interest" description="Disordered" evidence="7">
    <location>
        <begin position="523"/>
        <end position="573"/>
    </location>
</feature>
<dbReference type="InterPro" id="IPR036420">
    <property type="entry name" value="BRCT_dom_sf"/>
</dbReference>
<dbReference type="SMART" id="SM00577">
    <property type="entry name" value="CPDc"/>
    <property type="match status" value="1"/>
</dbReference>
<feature type="compositionally biased region" description="Low complexity" evidence="7">
    <location>
        <begin position="95"/>
        <end position="107"/>
    </location>
</feature>
<dbReference type="PROSITE" id="PS50172">
    <property type="entry name" value="BRCT"/>
    <property type="match status" value="1"/>
</dbReference>
<comment type="subcellular location">
    <subcellularLocation>
        <location evidence="1">Nucleus</location>
    </subcellularLocation>
</comment>
<evidence type="ECO:0000256" key="4">
    <source>
        <dbReference type="ARBA" id="ARBA00023242"/>
    </source>
</evidence>
<dbReference type="InterPro" id="IPR039189">
    <property type="entry name" value="Fcp1"/>
</dbReference>
<feature type="compositionally biased region" description="Gly residues" evidence="7">
    <location>
        <begin position="530"/>
        <end position="567"/>
    </location>
</feature>
<feature type="region of interest" description="Disordered" evidence="7">
    <location>
        <begin position="1"/>
        <end position="125"/>
    </location>
</feature>
<dbReference type="GO" id="GO:0005634">
    <property type="term" value="C:nucleus"/>
    <property type="evidence" value="ECO:0007669"/>
    <property type="project" value="UniProtKB-SubCell"/>
</dbReference>
<dbReference type="Gene3D" id="3.40.50.10190">
    <property type="entry name" value="BRCT domain"/>
    <property type="match status" value="1"/>
</dbReference>
<dbReference type="SMART" id="SM00292">
    <property type="entry name" value="BRCT"/>
    <property type="match status" value="1"/>
</dbReference>
<dbReference type="InterPro" id="IPR001357">
    <property type="entry name" value="BRCT_dom"/>
</dbReference>
<evidence type="ECO:0000256" key="6">
    <source>
        <dbReference type="ARBA" id="ARBA00048336"/>
    </source>
</evidence>
<comment type="caution">
    <text evidence="10">The sequence shown here is derived from an EMBL/GenBank/DDBJ whole genome shotgun (WGS) entry which is preliminary data.</text>
</comment>
<keyword evidence="11" id="KW-1185">Reference proteome</keyword>
<dbReference type="GO" id="GO:0008420">
    <property type="term" value="F:RNA polymerase II CTD heptapeptide repeat phosphatase activity"/>
    <property type="evidence" value="ECO:0007669"/>
    <property type="project" value="InterPro"/>
</dbReference>
<dbReference type="PANTHER" id="PTHR23081:SF36">
    <property type="entry name" value="RNA POLYMERASE II SUBUNIT A C-TERMINAL DOMAIN PHOSPHATASE"/>
    <property type="match status" value="1"/>
</dbReference>
<evidence type="ECO:0000256" key="1">
    <source>
        <dbReference type="ARBA" id="ARBA00004123"/>
    </source>
</evidence>
<dbReference type="CDD" id="cd17729">
    <property type="entry name" value="BRCT_CTDP1"/>
    <property type="match status" value="1"/>
</dbReference>
<dbReference type="PANTHER" id="PTHR23081">
    <property type="entry name" value="RNA POLYMERASE II CTD PHOSPHATASE"/>
    <property type="match status" value="1"/>
</dbReference>
<dbReference type="CDD" id="cd07521">
    <property type="entry name" value="HAD_FCP1-like"/>
    <property type="match status" value="1"/>
</dbReference>
<dbReference type="InterPro" id="IPR036412">
    <property type="entry name" value="HAD-like_sf"/>
</dbReference>
<dbReference type="Pfam" id="PF00533">
    <property type="entry name" value="BRCT"/>
    <property type="match status" value="1"/>
</dbReference>
<feature type="compositionally biased region" description="Gly residues" evidence="7">
    <location>
        <begin position="586"/>
        <end position="615"/>
    </location>
</feature>
<feature type="region of interest" description="Disordered" evidence="7">
    <location>
        <begin position="585"/>
        <end position="615"/>
    </location>
</feature>
<comment type="catalytic activity">
    <reaction evidence="5">
        <text>O-phospho-L-seryl-[protein] + H2O = L-seryl-[protein] + phosphate</text>
        <dbReference type="Rhea" id="RHEA:20629"/>
        <dbReference type="Rhea" id="RHEA-COMP:9863"/>
        <dbReference type="Rhea" id="RHEA-COMP:11604"/>
        <dbReference type="ChEBI" id="CHEBI:15377"/>
        <dbReference type="ChEBI" id="CHEBI:29999"/>
        <dbReference type="ChEBI" id="CHEBI:43474"/>
        <dbReference type="ChEBI" id="CHEBI:83421"/>
        <dbReference type="EC" id="3.1.3.16"/>
    </reaction>
</comment>
<comment type="catalytic activity">
    <reaction evidence="6">
        <text>O-phospho-L-threonyl-[protein] + H2O = L-threonyl-[protein] + phosphate</text>
        <dbReference type="Rhea" id="RHEA:47004"/>
        <dbReference type="Rhea" id="RHEA-COMP:11060"/>
        <dbReference type="Rhea" id="RHEA-COMP:11605"/>
        <dbReference type="ChEBI" id="CHEBI:15377"/>
        <dbReference type="ChEBI" id="CHEBI:30013"/>
        <dbReference type="ChEBI" id="CHEBI:43474"/>
        <dbReference type="ChEBI" id="CHEBI:61977"/>
        <dbReference type="EC" id="3.1.3.16"/>
    </reaction>
</comment>
<evidence type="ECO:0000256" key="5">
    <source>
        <dbReference type="ARBA" id="ARBA00047761"/>
    </source>
</evidence>
<dbReference type="InterPro" id="IPR023214">
    <property type="entry name" value="HAD_sf"/>
</dbReference>
<gene>
    <name evidence="10" type="ORF">HYH03_016588</name>
</gene>
<evidence type="ECO:0000256" key="3">
    <source>
        <dbReference type="ARBA" id="ARBA00022801"/>
    </source>
</evidence>
<dbReference type="SUPFAM" id="SSF52113">
    <property type="entry name" value="BRCT domain"/>
    <property type="match status" value="1"/>
</dbReference>